<dbReference type="Gene3D" id="3.50.50.60">
    <property type="entry name" value="FAD/NAD(P)-binding domain"/>
    <property type="match status" value="1"/>
</dbReference>
<comment type="cofactor">
    <cofactor evidence="15">
        <name>[4Fe-4S] cluster</name>
        <dbReference type="ChEBI" id="CHEBI:49883"/>
    </cofactor>
    <text evidence="15">Binds 1 [4Fe-4S] cluster.</text>
</comment>
<comment type="subcellular location">
    <subcellularLocation>
        <location evidence="3">Membrane</location>
    </subcellularLocation>
</comment>
<dbReference type="GO" id="GO:0046872">
    <property type="term" value="F:metal ion binding"/>
    <property type="evidence" value="ECO:0007669"/>
    <property type="project" value="UniProtKB-KW"/>
</dbReference>
<organism evidence="16 17">
    <name type="scientific">Pseudorhodoplanes sinuspersici</name>
    <dbReference type="NCBI Taxonomy" id="1235591"/>
    <lineage>
        <taxon>Bacteria</taxon>
        <taxon>Pseudomonadati</taxon>
        <taxon>Pseudomonadota</taxon>
        <taxon>Alphaproteobacteria</taxon>
        <taxon>Hyphomicrobiales</taxon>
        <taxon>Pseudorhodoplanes</taxon>
    </lineage>
</organism>
<keyword evidence="14" id="KW-0472">Membrane</keyword>
<comment type="function">
    <text evidence="2 15">Accepts electrons from ETF and reduces ubiquinone.</text>
</comment>
<dbReference type="PRINTS" id="PR00420">
    <property type="entry name" value="RNGMNOXGNASE"/>
</dbReference>
<keyword evidence="4 15" id="KW-0813">Transport</keyword>
<evidence type="ECO:0000256" key="15">
    <source>
        <dbReference type="RuleBase" id="RU366068"/>
    </source>
</evidence>
<dbReference type="RefSeq" id="WP_086087986.1">
    <property type="nucleotide sequence ID" value="NZ_CP021112.1"/>
</dbReference>
<dbReference type="Pfam" id="PF13450">
    <property type="entry name" value="NAD_binding_8"/>
    <property type="match status" value="1"/>
</dbReference>
<dbReference type="OrthoDB" id="9766632at2"/>
<evidence type="ECO:0000256" key="9">
    <source>
        <dbReference type="ARBA" id="ARBA00022982"/>
    </source>
</evidence>
<dbReference type="Gene3D" id="3.30.9.90">
    <property type="match status" value="1"/>
</dbReference>
<dbReference type="FunFam" id="3.30.70.20:FF:000015">
    <property type="entry name" value="Electron transfer flavoprotein-ubiquinone oxidoreductase"/>
    <property type="match status" value="1"/>
</dbReference>
<evidence type="ECO:0000256" key="5">
    <source>
        <dbReference type="ARBA" id="ARBA00022630"/>
    </source>
</evidence>
<protein>
    <recommendedName>
        <fullName evidence="15">Electron transfer flavoprotein-ubiquinone oxidoreductase</fullName>
        <shortName evidence="15">ETF-QO</shortName>
        <ecNumber evidence="15">1.5.5.1</ecNumber>
    </recommendedName>
</protein>
<dbReference type="PROSITE" id="PS51379">
    <property type="entry name" value="4FE4S_FER_2"/>
    <property type="match status" value="1"/>
</dbReference>
<dbReference type="InterPro" id="IPR017896">
    <property type="entry name" value="4Fe4S_Fe-S-bd"/>
</dbReference>
<accession>A0A1W6ZQP6</accession>
<keyword evidence="11 15" id="KW-0408">Iron</keyword>
<evidence type="ECO:0000256" key="13">
    <source>
        <dbReference type="ARBA" id="ARBA00023075"/>
    </source>
</evidence>
<dbReference type="EMBL" id="CP021112">
    <property type="protein sequence ID" value="ARP99577.1"/>
    <property type="molecule type" value="Genomic_DNA"/>
</dbReference>
<dbReference type="InterPro" id="IPR007859">
    <property type="entry name" value="ETF-QO/FixX_C"/>
</dbReference>
<evidence type="ECO:0000256" key="8">
    <source>
        <dbReference type="ARBA" id="ARBA00022946"/>
    </source>
</evidence>
<keyword evidence="9 15" id="KW-0249">Electron transport</keyword>
<dbReference type="GO" id="GO:0004174">
    <property type="term" value="F:electron-transferring-flavoprotein dehydrogenase activity"/>
    <property type="evidence" value="ECO:0007669"/>
    <property type="project" value="UniProtKB-UniRule"/>
</dbReference>
<dbReference type="GO" id="GO:0051539">
    <property type="term" value="F:4 iron, 4 sulfur cluster binding"/>
    <property type="evidence" value="ECO:0007669"/>
    <property type="project" value="UniProtKB-UniRule"/>
</dbReference>
<keyword evidence="12 15" id="KW-0411">Iron-sulfur</keyword>
<dbReference type="Gene3D" id="3.30.70.20">
    <property type="match status" value="1"/>
</dbReference>
<dbReference type="KEGG" id="psin:CAK95_11140"/>
<dbReference type="Pfam" id="PF21162">
    <property type="entry name" value="ETFQO_UQ-bd"/>
    <property type="match status" value="1"/>
</dbReference>
<dbReference type="InterPro" id="IPR036188">
    <property type="entry name" value="FAD/NAD-bd_sf"/>
</dbReference>
<evidence type="ECO:0000256" key="7">
    <source>
        <dbReference type="ARBA" id="ARBA00022827"/>
    </source>
</evidence>
<dbReference type="SUPFAM" id="SSF54373">
    <property type="entry name" value="FAD-linked reductases, C-terminal domain"/>
    <property type="match status" value="1"/>
</dbReference>
<dbReference type="Proteomes" id="UP000194137">
    <property type="component" value="Chromosome"/>
</dbReference>
<evidence type="ECO:0000313" key="17">
    <source>
        <dbReference type="Proteomes" id="UP000194137"/>
    </source>
</evidence>
<evidence type="ECO:0000256" key="2">
    <source>
        <dbReference type="ARBA" id="ARBA00002819"/>
    </source>
</evidence>
<dbReference type="InterPro" id="IPR040156">
    <property type="entry name" value="ETF-QO"/>
</dbReference>
<evidence type="ECO:0000256" key="1">
    <source>
        <dbReference type="ARBA" id="ARBA00001974"/>
    </source>
</evidence>
<dbReference type="AlphaFoldDB" id="A0A1W6ZQP6"/>
<dbReference type="EC" id="1.5.5.1" evidence="15"/>
<comment type="cofactor">
    <cofactor evidence="1 15">
        <name>FAD</name>
        <dbReference type="ChEBI" id="CHEBI:57692"/>
    </cofactor>
</comment>
<comment type="catalytic activity">
    <reaction evidence="15">
        <text>a ubiquinone + reduced [electron-transfer flavoprotein] = a ubiquinol + oxidized [electron-transfer flavoprotein] + H(+)</text>
        <dbReference type="Rhea" id="RHEA:24052"/>
        <dbReference type="Rhea" id="RHEA-COMP:9565"/>
        <dbReference type="Rhea" id="RHEA-COMP:9566"/>
        <dbReference type="Rhea" id="RHEA-COMP:10685"/>
        <dbReference type="Rhea" id="RHEA-COMP:10686"/>
        <dbReference type="ChEBI" id="CHEBI:15378"/>
        <dbReference type="ChEBI" id="CHEBI:16389"/>
        <dbReference type="ChEBI" id="CHEBI:17976"/>
        <dbReference type="ChEBI" id="CHEBI:57692"/>
        <dbReference type="ChEBI" id="CHEBI:58307"/>
        <dbReference type="EC" id="1.5.5.1"/>
    </reaction>
</comment>
<keyword evidence="5 15" id="KW-0285">Flavoprotein</keyword>
<evidence type="ECO:0000256" key="6">
    <source>
        <dbReference type="ARBA" id="ARBA00022723"/>
    </source>
</evidence>
<keyword evidence="10 15" id="KW-0560">Oxidoreductase</keyword>
<evidence type="ECO:0000256" key="3">
    <source>
        <dbReference type="ARBA" id="ARBA00004370"/>
    </source>
</evidence>
<dbReference type="PANTHER" id="PTHR10617">
    <property type="entry name" value="ELECTRON TRANSFER FLAVOPROTEIN-UBIQUINONE OXIDOREDUCTASE"/>
    <property type="match status" value="1"/>
</dbReference>
<keyword evidence="6 15" id="KW-0479">Metal-binding</keyword>
<dbReference type="SUPFAM" id="SSF51905">
    <property type="entry name" value="FAD/NAD(P)-binding domain"/>
    <property type="match status" value="1"/>
</dbReference>
<evidence type="ECO:0000313" key="16">
    <source>
        <dbReference type="EMBL" id="ARP99577.1"/>
    </source>
</evidence>
<name>A0A1W6ZQP6_9HYPH</name>
<keyword evidence="17" id="KW-1185">Reference proteome</keyword>
<proteinExistence type="predicted"/>
<evidence type="ECO:0000256" key="4">
    <source>
        <dbReference type="ARBA" id="ARBA00022448"/>
    </source>
</evidence>
<dbReference type="SUPFAM" id="SSF54862">
    <property type="entry name" value="4Fe-4S ferredoxins"/>
    <property type="match status" value="1"/>
</dbReference>
<keyword evidence="13 15" id="KW-0830">Ubiquinone</keyword>
<dbReference type="Pfam" id="PF05187">
    <property type="entry name" value="Fer4_ETF_QO"/>
    <property type="match status" value="1"/>
</dbReference>
<evidence type="ECO:0000256" key="14">
    <source>
        <dbReference type="ARBA" id="ARBA00023136"/>
    </source>
</evidence>
<dbReference type="InterPro" id="IPR049398">
    <property type="entry name" value="ETF-QO/FixC_UQ-bd"/>
</dbReference>
<reference evidence="16 17" key="1">
    <citation type="submission" date="2017-05" db="EMBL/GenBank/DDBJ databases">
        <title>Full genome sequence of Pseudorhodoplanes sinuspersici.</title>
        <authorList>
            <person name="Dastgheib S.M.M."/>
            <person name="Shavandi M."/>
            <person name="Tirandaz H."/>
        </authorList>
    </citation>
    <scope>NUCLEOTIDE SEQUENCE [LARGE SCALE GENOMIC DNA]</scope>
    <source>
        <strain evidence="16 17">RIPI110</strain>
    </source>
</reference>
<gene>
    <name evidence="16" type="ORF">CAK95_11140</name>
</gene>
<keyword evidence="7 15" id="KW-0274">FAD</keyword>
<sequence>MSELPPRESMEFDVVIVGAGPAGLAAAIRLKQLSPDASVVVVEKGSEVGAHILSGAVVDPSALDRLIPDWREDPDRPLKTEVTDDRFYWLSQKSALPVPLFMAPPLMSNHGCFIGSFGLVTKWLAAKAEALGVEIYPGFAAAELIYGDNGEVRGIATGDMGIGKEGEPTDSFTRGMELLGKYTLFAEGARGSLSKILIAKYDLAKNCEPPKFGIGLKELWQVDPSKHKPGLVQHSFGWPLDNKTGGGSFLYHYDENLVSVGFVLHLNYENPYISPFEEFQRFKTHPAIRDVFDGAKRIAYGSRAITEGGYQSVPRLTFPGGALIGCAAGFVNVPRIKGTHNAISSGMLAAEHIVDALSAGRANDELTAYEDAWRGSAIGKDLWPVRNVKPLWSKFGTMVGIALGGLDMWTNTLGFSLFGTQRHGKADWQCLKPAKECTPIAYPKPDGKLTFDRLSSVFLSNTNHEENQPPHLQVADMALQKSSEHDIYAGPSTRYCPAGVYEWVGEGADLRFVINAQNCVHCKTCDIKDPNRNITWVPPEGAGGPNYPNM</sequence>
<evidence type="ECO:0000256" key="11">
    <source>
        <dbReference type="ARBA" id="ARBA00023004"/>
    </source>
</evidence>
<dbReference type="PANTHER" id="PTHR10617:SF107">
    <property type="entry name" value="ELECTRON TRANSFER FLAVOPROTEIN-UBIQUINONE OXIDOREDUCTASE, MITOCHONDRIAL"/>
    <property type="match status" value="1"/>
</dbReference>
<evidence type="ECO:0000256" key="12">
    <source>
        <dbReference type="ARBA" id="ARBA00023014"/>
    </source>
</evidence>
<evidence type="ECO:0000256" key="10">
    <source>
        <dbReference type="ARBA" id="ARBA00023002"/>
    </source>
</evidence>
<dbReference type="STRING" id="1235591.CAK95_11140"/>
<keyword evidence="8" id="KW-0809">Transit peptide</keyword>
<dbReference type="GO" id="GO:0016020">
    <property type="term" value="C:membrane"/>
    <property type="evidence" value="ECO:0007669"/>
    <property type="project" value="UniProtKB-SubCell"/>
</dbReference>